<protein>
    <submittedName>
        <fullName evidence="1">Uncharacterized protein</fullName>
    </submittedName>
</protein>
<sequence length="208" mass="24098">MKKYITILTCTVLLLLVSLTVVISNQQEEVSADSNNSNIIRERTNKDIPTTFNLGNNQEHIPALIENTPTEDLSEQDEKTEKLTEGKIVELTEGFMDTLVAETDKDYRLIEYDTIEELEKAFQKYTQPGVADPYISFYYEEKDGALYIVPTETPPWFVKENDYTLKELSNDKYLLTQTNTIELYGTYTIQIEFELNEGEWKISQILHE</sequence>
<proteinExistence type="predicted"/>
<accession>A0A841RKH9</accession>
<dbReference type="AlphaFoldDB" id="A0A841RKH9"/>
<comment type="caution">
    <text evidence="1">The sequence shown here is derived from an EMBL/GenBank/DDBJ whole genome shotgun (WGS) entry which is preliminary data.</text>
</comment>
<dbReference type="EMBL" id="JACHON010000001">
    <property type="protein sequence ID" value="MBB6511248.1"/>
    <property type="molecule type" value="Genomic_DNA"/>
</dbReference>
<dbReference type="RefSeq" id="WP_184243279.1">
    <property type="nucleotide sequence ID" value="NZ_BAAACU010000020.1"/>
</dbReference>
<reference evidence="1 2" key="1">
    <citation type="submission" date="2020-08" db="EMBL/GenBank/DDBJ databases">
        <title>Genomic Encyclopedia of Type Strains, Phase IV (KMG-IV): sequencing the most valuable type-strain genomes for metagenomic binning, comparative biology and taxonomic classification.</title>
        <authorList>
            <person name="Goeker M."/>
        </authorList>
    </citation>
    <scope>NUCLEOTIDE SEQUENCE [LARGE SCALE GENOMIC DNA]</scope>
    <source>
        <strain evidence="1 2">DSM 11805</strain>
    </source>
</reference>
<gene>
    <name evidence="1" type="ORF">GGQ92_000015</name>
</gene>
<keyword evidence="2" id="KW-1185">Reference proteome</keyword>
<dbReference type="Proteomes" id="UP000572212">
    <property type="component" value="Unassembled WGS sequence"/>
</dbReference>
<organism evidence="1 2">
    <name type="scientific">Gracilibacillus halotolerans</name>
    <dbReference type="NCBI Taxonomy" id="74386"/>
    <lineage>
        <taxon>Bacteria</taxon>
        <taxon>Bacillati</taxon>
        <taxon>Bacillota</taxon>
        <taxon>Bacilli</taxon>
        <taxon>Bacillales</taxon>
        <taxon>Bacillaceae</taxon>
        <taxon>Gracilibacillus</taxon>
    </lineage>
</organism>
<evidence type="ECO:0000313" key="1">
    <source>
        <dbReference type="EMBL" id="MBB6511248.1"/>
    </source>
</evidence>
<evidence type="ECO:0000313" key="2">
    <source>
        <dbReference type="Proteomes" id="UP000572212"/>
    </source>
</evidence>
<name>A0A841RKH9_9BACI</name>